<dbReference type="RefSeq" id="WP_220165323.1">
    <property type="nucleotide sequence ID" value="NZ_CP080507.1"/>
</dbReference>
<dbReference type="AlphaFoldDB" id="A0A8F9TYG4"/>
<name>A0A8F9TYG4_9BACT</name>
<dbReference type="KEGG" id="ole:K0B96_06795"/>
<reference evidence="1" key="1">
    <citation type="submission" date="2021-08" db="EMBL/GenBank/DDBJ databases">
        <title>Genome of a novel bacterium of the phylum Verrucomicrobia, Oleiharenicola sp. KSB-15.</title>
        <authorList>
            <person name="Chung J.-H."/>
            <person name="Ahn J.-H."/>
            <person name="Yoon Y."/>
            <person name="Kim D.-Y."/>
            <person name="An S.-H."/>
            <person name="Park I."/>
            <person name="Yeon J."/>
        </authorList>
    </citation>
    <scope>NUCLEOTIDE SEQUENCE</scope>
    <source>
        <strain evidence="1">KSB-15</strain>
    </source>
</reference>
<dbReference type="Proteomes" id="UP000825051">
    <property type="component" value="Chromosome"/>
</dbReference>
<keyword evidence="1" id="KW-0560">Oxidoreductase</keyword>
<sequence length="318" mass="36091">MSLETATPPPPTAIRKSLFVDSTPLLGDPAALRARAREDGYLFFKQRLPADEVLALRAELLAVVERHGWRQPGQDALGGLVDYDAINRVTEEAMHRTDVGVTADAYHDVQKLERFHRLPHHPRLLEIYRALFDGEVLVHPRHIARMITPHTCMVPTPPHQDFPYIQGSANTWTCWFPVGDCPRPLGGLTVLHGSHRGGYQPVQPAKGAGGFAVPLCPHETHWVEGDYEVGDVLTFPCHTIHKALRCQFKDRIRLSLDVRYQAASEPVDNSSLNPHCSLTWDEIYAGWKHDDLKYYWRKLPLNVSPWDQGYLQPKRRIC</sequence>
<dbReference type="EMBL" id="CP080507">
    <property type="protein sequence ID" value="QYM80316.1"/>
    <property type="molecule type" value="Genomic_DNA"/>
</dbReference>
<dbReference type="Pfam" id="PF05721">
    <property type="entry name" value="PhyH"/>
    <property type="match status" value="1"/>
</dbReference>
<organism evidence="1 2">
    <name type="scientific">Horticoccus luteus</name>
    <dbReference type="NCBI Taxonomy" id="2862869"/>
    <lineage>
        <taxon>Bacteria</taxon>
        <taxon>Pseudomonadati</taxon>
        <taxon>Verrucomicrobiota</taxon>
        <taxon>Opitutia</taxon>
        <taxon>Opitutales</taxon>
        <taxon>Opitutaceae</taxon>
        <taxon>Horticoccus</taxon>
    </lineage>
</organism>
<gene>
    <name evidence="1" type="ORF">K0B96_06795</name>
</gene>
<dbReference type="SUPFAM" id="SSF51197">
    <property type="entry name" value="Clavaminate synthase-like"/>
    <property type="match status" value="1"/>
</dbReference>
<accession>A0A8F9TYG4</accession>
<dbReference type="InterPro" id="IPR008775">
    <property type="entry name" value="Phytyl_CoA_dOase-like"/>
</dbReference>
<evidence type="ECO:0000313" key="2">
    <source>
        <dbReference type="Proteomes" id="UP000825051"/>
    </source>
</evidence>
<dbReference type="Gene3D" id="2.60.120.620">
    <property type="entry name" value="q2cbj1_9rhob like domain"/>
    <property type="match status" value="1"/>
</dbReference>
<dbReference type="GO" id="GO:0016706">
    <property type="term" value="F:2-oxoglutarate-dependent dioxygenase activity"/>
    <property type="evidence" value="ECO:0007669"/>
    <property type="project" value="UniProtKB-ARBA"/>
</dbReference>
<proteinExistence type="predicted"/>
<keyword evidence="2" id="KW-1185">Reference proteome</keyword>
<protein>
    <submittedName>
        <fullName evidence="1">Phytanoyl-CoA dioxygenase family protein</fullName>
    </submittedName>
</protein>
<dbReference type="PANTHER" id="PTHR40128:SF1">
    <property type="entry name" value="PHYTANOYL-COA HYDROXYLASE"/>
    <property type="match status" value="1"/>
</dbReference>
<keyword evidence="1" id="KW-0223">Dioxygenase</keyword>
<evidence type="ECO:0000313" key="1">
    <source>
        <dbReference type="EMBL" id="QYM80316.1"/>
    </source>
</evidence>
<dbReference type="PANTHER" id="PTHR40128">
    <property type="entry name" value="EXPRESSED PROTEIN"/>
    <property type="match status" value="1"/>
</dbReference>